<accession>A0A482V787</accession>
<keyword evidence="3" id="KW-1185">Reference proteome</keyword>
<dbReference type="AlphaFoldDB" id="A0A482V787"/>
<evidence type="ECO:0000256" key="1">
    <source>
        <dbReference type="SAM" id="MobiDB-lite"/>
    </source>
</evidence>
<feature type="region of interest" description="Disordered" evidence="1">
    <location>
        <begin position="124"/>
        <end position="169"/>
    </location>
</feature>
<organism evidence="2 3">
    <name type="scientific">Asbolus verrucosus</name>
    <name type="common">Desert ironclad beetle</name>
    <dbReference type="NCBI Taxonomy" id="1661398"/>
    <lineage>
        <taxon>Eukaryota</taxon>
        <taxon>Metazoa</taxon>
        <taxon>Ecdysozoa</taxon>
        <taxon>Arthropoda</taxon>
        <taxon>Hexapoda</taxon>
        <taxon>Insecta</taxon>
        <taxon>Pterygota</taxon>
        <taxon>Neoptera</taxon>
        <taxon>Endopterygota</taxon>
        <taxon>Coleoptera</taxon>
        <taxon>Polyphaga</taxon>
        <taxon>Cucujiformia</taxon>
        <taxon>Tenebrionidae</taxon>
        <taxon>Pimeliinae</taxon>
        <taxon>Asbolus</taxon>
    </lineage>
</organism>
<protein>
    <recommendedName>
        <fullName evidence="4">Pre-C2HC domain-containing protein</fullName>
    </recommendedName>
</protein>
<dbReference type="Proteomes" id="UP000292052">
    <property type="component" value="Unassembled WGS sequence"/>
</dbReference>
<evidence type="ECO:0000313" key="2">
    <source>
        <dbReference type="EMBL" id="RZB38635.1"/>
    </source>
</evidence>
<dbReference type="OrthoDB" id="8123891at2759"/>
<gene>
    <name evidence="2" type="ORF">BDFB_011276</name>
</gene>
<reference evidence="2 3" key="1">
    <citation type="submission" date="2017-03" db="EMBL/GenBank/DDBJ databases">
        <title>Genome of the blue death feigning beetle - Asbolus verrucosus.</title>
        <authorList>
            <person name="Rider S.D."/>
        </authorList>
    </citation>
    <scope>NUCLEOTIDE SEQUENCE [LARGE SCALE GENOMIC DNA]</scope>
    <source>
        <strain evidence="2">Butters</strain>
        <tissue evidence="2">Head and leg muscle</tissue>
    </source>
</reference>
<name>A0A482V787_ASBVE</name>
<feature type="region of interest" description="Disordered" evidence="1">
    <location>
        <begin position="30"/>
        <end position="53"/>
    </location>
</feature>
<sequence length="335" mass="37596">MEESLASIRHLMEETNRKLDAYTANLLITQEKEERRATEQPSPTINAQPAQQIRDKFSPLWTELNALKKSHSLTVKRLDAFLRKAQNAPRKAPAAPLNVDVSEAMETEPETGKKRPAAVDNNADAAISEEDPPSFKVVKRKTKKIRNKTETNSNVAASTSTEVEKPSQMPHVVQVPQAPEKEANFAAHPKKASRIPPVVLRDTNKWTELNSQLSRAGVKITKAKTCQDGIRIQPATSDEFRAITKYFDGAKVQFHTFSLEEDKTLRVVLKPIPVGIDTNVVKEDLELQGFKPIKVSRMVRRGNKPLQNLLVELPRTESRIFQELKTVCSLVVLVE</sequence>
<proteinExistence type="predicted"/>
<feature type="non-terminal residue" evidence="2">
    <location>
        <position position="335"/>
    </location>
</feature>
<feature type="compositionally biased region" description="Polar residues" evidence="1">
    <location>
        <begin position="39"/>
        <end position="51"/>
    </location>
</feature>
<evidence type="ECO:0000313" key="3">
    <source>
        <dbReference type="Proteomes" id="UP000292052"/>
    </source>
</evidence>
<comment type="caution">
    <text evidence="2">The sequence shown here is derived from an EMBL/GenBank/DDBJ whole genome shotgun (WGS) entry which is preliminary data.</text>
</comment>
<dbReference type="PANTHER" id="PTHR33273:SF2">
    <property type="entry name" value="ENDONUCLEASE_EXONUCLEASE_PHOSPHATASE DOMAIN-CONTAINING PROTEIN"/>
    <property type="match status" value="1"/>
</dbReference>
<evidence type="ECO:0008006" key="4">
    <source>
        <dbReference type="Google" id="ProtNLM"/>
    </source>
</evidence>
<dbReference type="EMBL" id="QDEB01135224">
    <property type="protein sequence ID" value="RZB38635.1"/>
    <property type="molecule type" value="Genomic_DNA"/>
</dbReference>
<feature type="compositionally biased region" description="Basic residues" evidence="1">
    <location>
        <begin position="137"/>
        <end position="146"/>
    </location>
</feature>
<dbReference type="PANTHER" id="PTHR33273">
    <property type="entry name" value="DOMAIN-CONTAINING PROTEIN, PUTATIVE-RELATED"/>
    <property type="match status" value="1"/>
</dbReference>
<feature type="compositionally biased region" description="Polar residues" evidence="1">
    <location>
        <begin position="150"/>
        <end position="161"/>
    </location>
</feature>